<evidence type="ECO:0008006" key="4">
    <source>
        <dbReference type="Google" id="ProtNLM"/>
    </source>
</evidence>
<feature type="transmembrane region" description="Helical" evidence="1">
    <location>
        <begin position="21"/>
        <end position="43"/>
    </location>
</feature>
<gene>
    <name evidence="2" type="ORF">EDD33_1342</name>
</gene>
<sequence length="427" mass="43993">MVQPSGREAKLTLTWAGARRLATFTLPMALLTIASLLIVPALIKADGGAAWGSIALGQSLGTIGSVVVAYGWQTSGPALVAMGDTRTRRTVFFDSVRLRLALYLPVAAASGALAAGFAHQRTDLAVAGAVTTVGIGLTSGWFFVGMAQPSGLLWFETVPRVTGTAAGIGWMYAGGSALEGLLCQFGGMLLAAAVSCVAVHRATRSGSPATRSTLRQVARAHRHGLGATVTTNVSAAAPLVLVSLIAPSLQPAYALIDKLQRQITVGLTPLNSLLQGWVPRGPTPFARIASASKLIASMAVPLLGGVTVAMPFLVRWLGNSQISVSPWVYPLAGSIVALAFTQLCLSNAVLSTLQRLDTVSRATAVGAVVGLPLTALGATISIEATLGGVVAGLVVRVTMSSIAVRRELRRNALRAEAAATPERIPQP</sequence>
<evidence type="ECO:0000256" key="1">
    <source>
        <dbReference type="SAM" id="Phobius"/>
    </source>
</evidence>
<evidence type="ECO:0000313" key="3">
    <source>
        <dbReference type="Proteomes" id="UP000281738"/>
    </source>
</evidence>
<organism evidence="2 3">
    <name type="scientific">Nocardioides aurantiacus</name>
    <dbReference type="NCBI Taxonomy" id="86796"/>
    <lineage>
        <taxon>Bacteria</taxon>
        <taxon>Bacillati</taxon>
        <taxon>Actinomycetota</taxon>
        <taxon>Actinomycetes</taxon>
        <taxon>Propionibacteriales</taxon>
        <taxon>Nocardioidaceae</taxon>
        <taxon>Nocardioides</taxon>
    </lineage>
</organism>
<feature type="transmembrane region" description="Helical" evidence="1">
    <location>
        <begin position="326"/>
        <end position="350"/>
    </location>
</feature>
<reference evidence="2 3" key="1">
    <citation type="submission" date="2018-11" db="EMBL/GenBank/DDBJ databases">
        <title>Sequencing the genomes of 1000 actinobacteria strains.</title>
        <authorList>
            <person name="Klenk H.-P."/>
        </authorList>
    </citation>
    <scope>NUCLEOTIDE SEQUENCE [LARGE SCALE GENOMIC DNA]</scope>
    <source>
        <strain evidence="2 3">DSM 12652</strain>
    </source>
</reference>
<feature type="transmembrane region" description="Helical" evidence="1">
    <location>
        <begin position="151"/>
        <end position="173"/>
    </location>
</feature>
<comment type="caution">
    <text evidence="2">The sequence shown here is derived from an EMBL/GenBank/DDBJ whole genome shotgun (WGS) entry which is preliminary data.</text>
</comment>
<feature type="transmembrane region" description="Helical" evidence="1">
    <location>
        <begin position="124"/>
        <end position="144"/>
    </location>
</feature>
<feature type="transmembrane region" description="Helical" evidence="1">
    <location>
        <begin position="294"/>
        <end position="314"/>
    </location>
</feature>
<keyword evidence="1" id="KW-1133">Transmembrane helix</keyword>
<dbReference type="AlphaFoldDB" id="A0A3N2CSI5"/>
<evidence type="ECO:0000313" key="2">
    <source>
        <dbReference type="EMBL" id="ROR90502.1"/>
    </source>
</evidence>
<keyword evidence="1" id="KW-0472">Membrane</keyword>
<feature type="transmembrane region" description="Helical" evidence="1">
    <location>
        <begin position="185"/>
        <end position="203"/>
    </location>
</feature>
<keyword evidence="1" id="KW-0812">Transmembrane</keyword>
<accession>A0A3N2CSI5</accession>
<proteinExistence type="predicted"/>
<protein>
    <recommendedName>
        <fullName evidence="4">O-antigen/teichoic acid export membrane protein</fullName>
    </recommendedName>
</protein>
<dbReference type="Proteomes" id="UP000281738">
    <property type="component" value="Unassembled WGS sequence"/>
</dbReference>
<keyword evidence="3" id="KW-1185">Reference proteome</keyword>
<feature type="transmembrane region" description="Helical" evidence="1">
    <location>
        <begin position="98"/>
        <end position="118"/>
    </location>
</feature>
<feature type="transmembrane region" description="Helical" evidence="1">
    <location>
        <begin position="49"/>
        <end position="72"/>
    </location>
</feature>
<name>A0A3N2CSI5_9ACTN</name>
<dbReference type="EMBL" id="RKHO01000001">
    <property type="protein sequence ID" value="ROR90502.1"/>
    <property type="molecule type" value="Genomic_DNA"/>
</dbReference>